<dbReference type="InterPro" id="IPR013762">
    <property type="entry name" value="Integrase-like_cat_sf"/>
</dbReference>
<dbReference type="InterPro" id="IPR050090">
    <property type="entry name" value="Tyrosine_recombinase_XerCD"/>
</dbReference>
<protein>
    <recommendedName>
        <fullName evidence="3">Tyr recombinase domain-containing protein</fullName>
    </recommendedName>
</protein>
<dbReference type="EMBL" id="BARW01023209">
    <property type="protein sequence ID" value="GAI93049.1"/>
    <property type="molecule type" value="Genomic_DNA"/>
</dbReference>
<dbReference type="PANTHER" id="PTHR30349">
    <property type="entry name" value="PHAGE INTEGRASE-RELATED"/>
    <property type="match status" value="1"/>
</dbReference>
<feature type="domain" description="Tyr recombinase" evidence="3">
    <location>
        <begin position="66"/>
        <end position="230"/>
    </location>
</feature>
<gene>
    <name evidence="4" type="ORF">S12H4_38543</name>
</gene>
<dbReference type="PROSITE" id="PS51898">
    <property type="entry name" value="TYR_RECOMBINASE"/>
    <property type="match status" value="1"/>
</dbReference>
<feature type="non-terminal residue" evidence="4">
    <location>
        <position position="1"/>
    </location>
</feature>
<comment type="caution">
    <text evidence="4">The sequence shown here is derived from an EMBL/GenBank/DDBJ whole genome shotgun (WGS) entry which is preliminary data.</text>
</comment>
<organism evidence="4">
    <name type="scientific">marine sediment metagenome</name>
    <dbReference type="NCBI Taxonomy" id="412755"/>
    <lineage>
        <taxon>unclassified sequences</taxon>
        <taxon>metagenomes</taxon>
        <taxon>ecological metagenomes</taxon>
    </lineage>
</organism>
<dbReference type="PANTHER" id="PTHR30349:SF41">
    <property type="entry name" value="INTEGRASE_RECOMBINASE PROTEIN MJ0367-RELATED"/>
    <property type="match status" value="1"/>
</dbReference>
<dbReference type="Pfam" id="PF00589">
    <property type="entry name" value="Phage_integrase"/>
    <property type="match status" value="1"/>
</dbReference>
<dbReference type="InterPro" id="IPR002104">
    <property type="entry name" value="Integrase_catalytic"/>
</dbReference>
<dbReference type="SUPFAM" id="SSF56349">
    <property type="entry name" value="DNA breaking-rejoining enzymes"/>
    <property type="match status" value="1"/>
</dbReference>
<evidence type="ECO:0000256" key="2">
    <source>
        <dbReference type="ARBA" id="ARBA00023172"/>
    </source>
</evidence>
<reference evidence="4" key="1">
    <citation type="journal article" date="2014" name="Front. Microbiol.">
        <title>High frequency of phylogenetically diverse reductive dehalogenase-homologous genes in deep subseafloor sedimentary metagenomes.</title>
        <authorList>
            <person name="Kawai M."/>
            <person name="Futagami T."/>
            <person name="Toyoda A."/>
            <person name="Takaki Y."/>
            <person name="Nishi S."/>
            <person name="Hori S."/>
            <person name="Arai W."/>
            <person name="Tsubouchi T."/>
            <person name="Morono Y."/>
            <person name="Uchiyama I."/>
            <person name="Ito T."/>
            <person name="Fujiyama A."/>
            <person name="Inagaki F."/>
            <person name="Takami H."/>
        </authorList>
    </citation>
    <scope>NUCLEOTIDE SEQUENCE</scope>
    <source>
        <strain evidence="4">Expedition CK06-06</strain>
    </source>
</reference>
<evidence type="ECO:0000256" key="1">
    <source>
        <dbReference type="ARBA" id="ARBA00023125"/>
    </source>
</evidence>
<dbReference type="CDD" id="cd00397">
    <property type="entry name" value="DNA_BRE_C"/>
    <property type="match status" value="1"/>
</dbReference>
<keyword evidence="1" id="KW-0238">DNA-binding</keyword>
<dbReference type="GO" id="GO:0003677">
    <property type="term" value="F:DNA binding"/>
    <property type="evidence" value="ECO:0007669"/>
    <property type="project" value="UniProtKB-KW"/>
</dbReference>
<sequence>VVGLNVTGQDITNFLNSLQCTNGGKHAYFRALRAFYSWLYSRKSGYNLNPQDNPILMVDPPKLEKRILPSLTEEQVETLINYVESVRDKCIISLLADSGMRLSEIASVKQKNIDWNSKTISVIGKGNKQRRAPFTSRTAKMLRELLGDNNSSDTVWGINKYGIQQMLERLEKETGIKCNPHAFRRGFACNLHRKGLSTLSIMHLGGWENLDMVLRYTRSITFEDCLKHYEQVNN</sequence>
<dbReference type="AlphaFoldDB" id="X1UL44"/>
<name>X1UL44_9ZZZZ</name>
<evidence type="ECO:0000313" key="4">
    <source>
        <dbReference type="EMBL" id="GAI93049.1"/>
    </source>
</evidence>
<dbReference type="GO" id="GO:0015074">
    <property type="term" value="P:DNA integration"/>
    <property type="evidence" value="ECO:0007669"/>
    <property type="project" value="InterPro"/>
</dbReference>
<dbReference type="Gene3D" id="1.10.443.10">
    <property type="entry name" value="Intergrase catalytic core"/>
    <property type="match status" value="1"/>
</dbReference>
<keyword evidence="2" id="KW-0233">DNA recombination</keyword>
<dbReference type="InterPro" id="IPR011010">
    <property type="entry name" value="DNA_brk_join_enz"/>
</dbReference>
<evidence type="ECO:0000259" key="3">
    <source>
        <dbReference type="PROSITE" id="PS51898"/>
    </source>
</evidence>
<dbReference type="GO" id="GO:0006310">
    <property type="term" value="P:DNA recombination"/>
    <property type="evidence" value="ECO:0007669"/>
    <property type="project" value="UniProtKB-KW"/>
</dbReference>
<accession>X1UL44</accession>
<proteinExistence type="predicted"/>